<dbReference type="SUPFAM" id="SSF69318">
    <property type="entry name" value="Integrin alpha N-terminal domain"/>
    <property type="match status" value="2"/>
</dbReference>
<gene>
    <name evidence="5" type="ORF">B0J13DRAFT_676739</name>
</gene>
<dbReference type="Pfam" id="PF13517">
    <property type="entry name" value="FG-GAP_3"/>
    <property type="match status" value="1"/>
</dbReference>
<evidence type="ECO:0000313" key="6">
    <source>
        <dbReference type="Proteomes" id="UP000717696"/>
    </source>
</evidence>
<name>A0A9P9J3Y7_9HYPO</name>
<sequence>MGWKKTVLVTAGAIASLSEQACALPSSHAHSHAHLHNKTHPFGAFGPIASRADKVPLRILSLGASIMSGTGGESGSGARKPLRDALRYDGWEVNMVGSRGTGKMQDWNHEATPGHIIDEARVRLQLSIGYEPNIVIINVGTNDANRNIDANRAGARLNGILDDIWAADGMSNTCVMLPTVLDSQDATGAVVRLNINAQYRQLVKNRAAEGKCIYLADMDPPAPHPAAGWIRTWEDYDQNESLHVHPNDNGFLKMGYIFYKAINKAADAGKLVKPGEFGTGSTILWTWDSDSDRNQWRFARLFNRNYDDIVGWFNEGSDKNFFGTWANSADGQCSFTKINDINPNYYCDPRGIHFLDMTSDGLDDFVCITANGDAYLSVNNGDGNRAAGKSPTFRHIGKIKSNEGADRDHVVMADIDGDGRGDYGTLDAMGNVRFWRNGWVNDMPQYWQDLGRRFSNTGLGSYAGVRFEDINGDVGVPALYFERIQLAYCAGGRDDALWMDDGGKTYTWTNARSCKKGFVGDGLNVAWRQGFYKGVSSGPTHNGMGGTALRTRIHFARIYGQSNVFGNLPLQDYVYLEHTSLSSGKHRFNMRVWKNLGGGGTKLVADGNKCCNMAGHKDGAVDYVWMQSTGEMTGFINRGKGTIGDSDAAGCWEDKGIIFRPPRNMDRRDLHLQDWDGDGDCDIIYVNPDTNAVEVFLNQYPQTGKWEWTHLTNPAPGLTCKYKRGLAIFDLSVRFADLTGNNRANYMCIAPDGTVSGYLQQDNGAFVDVGQIKFAIGKDRANLRWADDRLWVEKFSGDTWVWYNGGRGSPSTGGGSSFYWRVQEKKAFYGLSAGTCIYYADLDGNGHADEHYILGTFNNEARTSLNPSCGLTDRTGDDGPIANPNLPVQPGDSSDDDDGGIPDGGHTPYIPNPTDDNPLPSCPDAAKYTDIAQLEADAGLIDLWCGPQYSITILLQMLRDSLIRYDEIMADGYDKYFGIYSDYLVRNAGLALRSYMLKNGDEYFTCKITEETACCASCEFEHVSCNWCTSPCEIKSGYDDGHRWANTSQPCPPDYSKRGMNDNDEKTIYWTIRDNKADEFWANAAAEVGAPKEKMSIAKLQAIGTLDASCARDAVYNGQENMSPSCYHRNFWFNAPQVKDFGKEDIVNPKTILNKALSDAKPLIEQLAASLFEIQAMQWDIDPEDIVDSVSMSILLIRDSVEFMESVVEMGKELEESDKKSFILNLLSAIFLIVSIGGSTLTAAGLTSLGRAFVVIGEGAGIGLGIYDMVQTPEAIPLDLFQILLSVKGIRDVGNARKAAKARRSMANGDIARISQKVAANLDAISLVSRRAARGKICVRYA</sequence>
<dbReference type="InterPro" id="IPR036514">
    <property type="entry name" value="SGNH_hydro_sf"/>
</dbReference>
<dbReference type="Proteomes" id="UP000717696">
    <property type="component" value="Unassembled WGS sequence"/>
</dbReference>
<dbReference type="InterPro" id="IPR013830">
    <property type="entry name" value="SGNH_hydro"/>
</dbReference>
<evidence type="ECO:0000256" key="2">
    <source>
        <dbReference type="SAM" id="MobiDB-lite"/>
    </source>
</evidence>
<feature type="signal peptide" evidence="3">
    <location>
        <begin position="1"/>
        <end position="23"/>
    </location>
</feature>
<evidence type="ECO:0000256" key="1">
    <source>
        <dbReference type="ARBA" id="ARBA00022729"/>
    </source>
</evidence>
<dbReference type="GO" id="GO:0004622">
    <property type="term" value="F:phosphatidylcholine lysophospholipase activity"/>
    <property type="evidence" value="ECO:0007669"/>
    <property type="project" value="TreeGrafter"/>
</dbReference>
<organism evidence="5 6">
    <name type="scientific">Dactylonectria estremocensis</name>
    <dbReference type="NCBI Taxonomy" id="1079267"/>
    <lineage>
        <taxon>Eukaryota</taxon>
        <taxon>Fungi</taxon>
        <taxon>Dikarya</taxon>
        <taxon>Ascomycota</taxon>
        <taxon>Pezizomycotina</taxon>
        <taxon>Sordariomycetes</taxon>
        <taxon>Hypocreomycetidae</taxon>
        <taxon>Hypocreales</taxon>
        <taxon>Nectriaceae</taxon>
        <taxon>Dactylonectria</taxon>
    </lineage>
</organism>
<feature type="region of interest" description="Disordered" evidence="2">
    <location>
        <begin position="868"/>
        <end position="916"/>
    </location>
</feature>
<dbReference type="InterPro" id="IPR013517">
    <property type="entry name" value="FG-GAP"/>
</dbReference>
<accession>A0A9P9J3Y7</accession>
<comment type="caution">
    <text evidence="5">The sequence shown here is derived from an EMBL/GenBank/DDBJ whole genome shotgun (WGS) entry which is preliminary data.</text>
</comment>
<evidence type="ECO:0000256" key="3">
    <source>
        <dbReference type="SAM" id="SignalP"/>
    </source>
</evidence>
<dbReference type="OrthoDB" id="3915838at2759"/>
<dbReference type="InterPro" id="IPR028994">
    <property type="entry name" value="Integrin_alpha_N"/>
</dbReference>
<keyword evidence="1 3" id="KW-0732">Signal</keyword>
<dbReference type="InterPro" id="IPR051532">
    <property type="entry name" value="Ester_Hydrolysis_Enzymes"/>
</dbReference>
<evidence type="ECO:0000313" key="5">
    <source>
        <dbReference type="EMBL" id="KAH7140389.1"/>
    </source>
</evidence>
<dbReference type="PANTHER" id="PTHR30383">
    <property type="entry name" value="THIOESTERASE 1/PROTEASE 1/LYSOPHOSPHOLIPASE L1"/>
    <property type="match status" value="1"/>
</dbReference>
<reference evidence="5" key="1">
    <citation type="journal article" date="2021" name="Nat. Commun.">
        <title>Genetic determinants of endophytism in the Arabidopsis root mycobiome.</title>
        <authorList>
            <person name="Mesny F."/>
            <person name="Miyauchi S."/>
            <person name="Thiergart T."/>
            <person name="Pickel B."/>
            <person name="Atanasova L."/>
            <person name="Karlsson M."/>
            <person name="Huettel B."/>
            <person name="Barry K.W."/>
            <person name="Haridas S."/>
            <person name="Chen C."/>
            <person name="Bauer D."/>
            <person name="Andreopoulos W."/>
            <person name="Pangilinan J."/>
            <person name="LaButti K."/>
            <person name="Riley R."/>
            <person name="Lipzen A."/>
            <person name="Clum A."/>
            <person name="Drula E."/>
            <person name="Henrissat B."/>
            <person name="Kohler A."/>
            <person name="Grigoriev I.V."/>
            <person name="Martin F.M."/>
            <person name="Hacquard S."/>
        </authorList>
    </citation>
    <scope>NUCLEOTIDE SEQUENCE</scope>
    <source>
        <strain evidence="5">MPI-CAGE-AT-0021</strain>
    </source>
</reference>
<keyword evidence="6" id="KW-1185">Reference proteome</keyword>
<feature type="domain" description="SGNH hydrolase-type esterase" evidence="4">
    <location>
        <begin position="62"/>
        <end position="250"/>
    </location>
</feature>
<dbReference type="SUPFAM" id="SSF52266">
    <property type="entry name" value="SGNH hydrolase"/>
    <property type="match status" value="1"/>
</dbReference>
<evidence type="ECO:0000259" key="4">
    <source>
        <dbReference type="Pfam" id="PF13472"/>
    </source>
</evidence>
<feature type="chain" id="PRO_5040475826" description="SGNH hydrolase-type esterase domain-containing protein" evidence="3">
    <location>
        <begin position="24"/>
        <end position="1342"/>
    </location>
</feature>
<proteinExistence type="predicted"/>
<protein>
    <recommendedName>
        <fullName evidence="4">SGNH hydrolase-type esterase domain-containing protein</fullName>
    </recommendedName>
</protein>
<dbReference type="Gene3D" id="3.40.50.1110">
    <property type="entry name" value="SGNH hydrolase"/>
    <property type="match status" value="1"/>
</dbReference>
<dbReference type="PANTHER" id="PTHR30383:SF31">
    <property type="entry name" value="SGNH HYDROLASE-TYPE ESTERASE DOMAIN-CONTAINING PROTEIN-RELATED"/>
    <property type="match status" value="1"/>
</dbReference>
<dbReference type="EMBL" id="JAGMUU010000013">
    <property type="protein sequence ID" value="KAH7140389.1"/>
    <property type="molecule type" value="Genomic_DNA"/>
</dbReference>
<dbReference type="Pfam" id="PF13472">
    <property type="entry name" value="Lipase_GDSL_2"/>
    <property type="match status" value="1"/>
</dbReference>